<dbReference type="InterPro" id="IPR050099">
    <property type="entry name" value="SIS_GmhA/DiaA_subfam"/>
</dbReference>
<dbReference type="GO" id="GO:0097367">
    <property type="term" value="F:carbohydrate derivative binding"/>
    <property type="evidence" value="ECO:0007669"/>
    <property type="project" value="InterPro"/>
</dbReference>
<comment type="caution">
    <text evidence="2">The sequence shown here is derived from an EMBL/GenBank/DDBJ whole genome shotgun (WGS) entry which is preliminary data.</text>
</comment>
<dbReference type="InterPro" id="IPR001347">
    <property type="entry name" value="SIS_dom"/>
</dbReference>
<dbReference type="EMBL" id="LBVO01000057">
    <property type="protein sequence ID" value="KKQ87063.1"/>
    <property type="molecule type" value="Genomic_DNA"/>
</dbReference>
<name>A0A0G0L4Z0_9BACT</name>
<dbReference type="Proteomes" id="UP000033934">
    <property type="component" value="Unassembled WGS sequence"/>
</dbReference>
<sequence>MNSPEEISQYLKKQGEVFSRTKNISQQIYEVGLKMVEWWQEGRIFLGCGNGGSAAEISHMAGEATIRLRGDDTRPPFWFINLAADSSILTAGANDLGYDEIFAHQVKACDWHIKRSGANFVLIGASTSGTSKNILRAFEEAKKISIPTVGLTCGSSEKPLVSQSDYSIVVPSVEGINTTQANQTANLAIWHIWFEMIASSWLKENPAQQ</sequence>
<organism evidence="2 3">
    <name type="scientific">Berkelbacteria bacterium GW2011_GWA2_38_9</name>
    <dbReference type="NCBI Taxonomy" id="1618334"/>
    <lineage>
        <taxon>Bacteria</taxon>
        <taxon>Candidatus Berkelbacteria</taxon>
    </lineage>
</organism>
<keyword evidence="2" id="KW-0413">Isomerase</keyword>
<accession>A0A0G0L4Z0</accession>
<reference evidence="2 3" key="1">
    <citation type="journal article" date="2015" name="Nature">
        <title>rRNA introns, odd ribosomes, and small enigmatic genomes across a large radiation of phyla.</title>
        <authorList>
            <person name="Brown C.T."/>
            <person name="Hug L.A."/>
            <person name="Thomas B.C."/>
            <person name="Sharon I."/>
            <person name="Castelle C.J."/>
            <person name="Singh A."/>
            <person name="Wilkins M.J."/>
            <person name="Williams K.H."/>
            <person name="Banfield J.F."/>
        </authorList>
    </citation>
    <scope>NUCLEOTIDE SEQUENCE [LARGE SCALE GENOMIC DNA]</scope>
</reference>
<dbReference type="Gene3D" id="3.40.50.10490">
    <property type="entry name" value="Glucose-6-phosphate isomerase like protein, domain 1"/>
    <property type="match status" value="1"/>
</dbReference>
<dbReference type="GO" id="GO:0016853">
    <property type="term" value="F:isomerase activity"/>
    <property type="evidence" value="ECO:0007669"/>
    <property type="project" value="UniProtKB-KW"/>
</dbReference>
<dbReference type="PANTHER" id="PTHR30390">
    <property type="entry name" value="SEDOHEPTULOSE 7-PHOSPHATE ISOMERASE / DNAA INITIATOR-ASSOCIATING FACTOR FOR REPLICATION INITIATION"/>
    <property type="match status" value="1"/>
</dbReference>
<gene>
    <name evidence="2" type="ORF">UT11_C0057G0004</name>
</gene>
<dbReference type="CDD" id="cd05006">
    <property type="entry name" value="SIS_GmhA"/>
    <property type="match status" value="1"/>
</dbReference>
<dbReference type="InterPro" id="IPR046348">
    <property type="entry name" value="SIS_dom_sf"/>
</dbReference>
<dbReference type="InterPro" id="IPR035461">
    <property type="entry name" value="GmhA/DiaA"/>
</dbReference>
<feature type="domain" description="SIS" evidence="1">
    <location>
        <begin position="35"/>
        <end position="207"/>
    </location>
</feature>
<evidence type="ECO:0000313" key="3">
    <source>
        <dbReference type="Proteomes" id="UP000033934"/>
    </source>
</evidence>
<proteinExistence type="predicted"/>
<dbReference type="GO" id="GO:1901135">
    <property type="term" value="P:carbohydrate derivative metabolic process"/>
    <property type="evidence" value="ECO:0007669"/>
    <property type="project" value="InterPro"/>
</dbReference>
<evidence type="ECO:0000313" key="2">
    <source>
        <dbReference type="EMBL" id="KKQ87063.1"/>
    </source>
</evidence>
<protein>
    <submittedName>
        <fullName evidence="2">Phosphoheptose isomerase</fullName>
    </submittedName>
</protein>
<dbReference type="Pfam" id="PF13580">
    <property type="entry name" value="SIS_2"/>
    <property type="match status" value="1"/>
</dbReference>
<evidence type="ECO:0000259" key="1">
    <source>
        <dbReference type="PROSITE" id="PS51464"/>
    </source>
</evidence>
<dbReference type="PROSITE" id="PS51464">
    <property type="entry name" value="SIS"/>
    <property type="match status" value="1"/>
</dbReference>
<dbReference type="SUPFAM" id="SSF53697">
    <property type="entry name" value="SIS domain"/>
    <property type="match status" value="1"/>
</dbReference>
<dbReference type="AlphaFoldDB" id="A0A0G0L4Z0"/>